<dbReference type="PANTHER" id="PTHR44591:SF25">
    <property type="entry name" value="CHEMOTAXIS TWO-COMPONENT RESPONSE REGULATOR"/>
    <property type="match status" value="1"/>
</dbReference>
<protein>
    <submittedName>
        <fullName evidence="4">Response regulator</fullName>
    </submittedName>
</protein>
<dbReference type="SMART" id="SM00448">
    <property type="entry name" value="REC"/>
    <property type="match status" value="1"/>
</dbReference>
<organism evidence="4 5">
    <name type="scientific">Oleomonas cavernae</name>
    <dbReference type="NCBI Taxonomy" id="2320859"/>
    <lineage>
        <taxon>Bacteria</taxon>
        <taxon>Pseudomonadati</taxon>
        <taxon>Pseudomonadota</taxon>
        <taxon>Alphaproteobacteria</taxon>
        <taxon>Acetobacterales</taxon>
        <taxon>Acetobacteraceae</taxon>
        <taxon>Oleomonas</taxon>
    </lineage>
</organism>
<dbReference type="Gene3D" id="3.40.50.2300">
    <property type="match status" value="1"/>
</dbReference>
<evidence type="ECO:0000259" key="3">
    <source>
        <dbReference type="PROSITE" id="PS50110"/>
    </source>
</evidence>
<name>A0A418VUD8_9PROT</name>
<dbReference type="EMBL" id="QYUK01000016">
    <property type="protein sequence ID" value="RJF80734.1"/>
    <property type="molecule type" value="Genomic_DNA"/>
</dbReference>
<dbReference type="RefSeq" id="WP_119782786.1">
    <property type="nucleotide sequence ID" value="NZ_QYUK01000016.1"/>
</dbReference>
<keyword evidence="1 2" id="KW-0597">Phosphoprotein</keyword>
<dbReference type="Pfam" id="PF00072">
    <property type="entry name" value="Response_reg"/>
    <property type="match status" value="1"/>
</dbReference>
<accession>A0A418VUD8</accession>
<dbReference type="InterPro" id="IPR011006">
    <property type="entry name" value="CheY-like_superfamily"/>
</dbReference>
<dbReference type="GO" id="GO:0000160">
    <property type="term" value="P:phosphorelay signal transduction system"/>
    <property type="evidence" value="ECO:0007669"/>
    <property type="project" value="InterPro"/>
</dbReference>
<feature type="modified residue" description="4-aspartylphosphate" evidence="2">
    <location>
        <position position="53"/>
    </location>
</feature>
<sequence>MSASPLIAVIDDDESVRVSLEGLVRSLGHRVCSFASAEAYLGAHTASDCVISDVQMPGGMDGIELIEALAASGDPVPVILITAFADAPIKARAEKAGAAGFLKKPFDGAKLIDCLNEALGL</sequence>
<evidence type="ECO:0000256" key="1">
    <source>
        <dbReference type="ARBA" id="ARBA00022553"/>
    </source>
</evidence>
<comment type="caution">
    <text evidence="4">The sequence shown here is derived from an EMBL/GenBank/DDBJ whole genome shotgun (WGS) entry which is preliminary data.</text>
</comment>
<keyword evidence="5" id="KW-1185">Reference proteome</keyword>
<evidence type="ECO:0000313" key="4">
    <source>
        <dbReference type="EMBL" id="RJF80734.1"/>
    </source>
</evidence>
<dbReference type="Proteomes" id="UP000284605">
    <property type="component" value="Unassembled WGS sequence"/>
</dbReference>
<evidence type="ECO:0000313" key="5">
    <source>
        <dbReference type="Proteomes" id="UP000284605"/>
    </source>
</evidence>
<dbReference type="PROSITE" id="PS50110">
    <property type="entry name" value="RESPONSE_REGULATORY"/>
    <property type="match status" value="1"/>
</dbReference>
<dbReference type="AlphaFoldDB" id="A0A418VUD8"/>
<gene>
    <name evidence="4" type="ORF">D3874_26970</name>
</gene>
<proteinExistence type="predicted"/>
<dbReference type="InterPro" id="IPR050595">
    <property type="entry name" value="Bact_response_regulator"/>
</dbReference>
<dbReference type="InterPro" id="IPR001789">
    <property type="entry name" value="Sig_transdc_resp-reg_receiver"/>
</dbReference>
<reference evidence="4 5" key="1">
    <citation type="submission" date="2018-09" db="EMBL/GenBank/DDBJ databases">
        <authorList>
            <person name="Zhu H."/>
        </authorList>
    </citation>
    <scope>NUCLEOTIDE SEQUENCE [LARGE SCALE GENOMIC DNA]</scope>
    <source>
        <strain evidence="4 5">K1W22B-8</strain>
    </source>
</reference>
<feature type="domain" description="Response regulatory" evidence="3">
    <location>
        <begin position="6"/>
        <end position="119"/>
    </location>
</feature>
<evidence type="ECO:0000256" key="2">
    <source>
        <dbReference type="PROSITE-ProRule" id="PRU00169"/>
    </source>
</evidence>
<dbReference type="SUPFAM" id="SSF52172">
    <property type="entry name" value="CheY-like"/>
    <property type="match status" value="1"/>
</dbReference>
<dbReference type="PANTHER" id="PTHR44591">
    <property type="entry name" value="STRESS RESPONSE REGULATOR PROTEIN 1"/>
    <property type="match status" value="1"/>
</dbReference>
<dbReference type="OrthoDB" id="9782655at2"/>